<evidence type="ECO:0000256" key="7">
    <source>
        <dbReference type="ARBA" id="ARBA00023136"/>
    </source>
</evidence>
<evidence type="ECO:0000256" key="9">
    <source>
        <dbReference type="SAM" id="Phobius"/>
    </source>
</evidence>
<dbReference type="Proteomes" id="UP000784294">
    <property type="component" value="Unassembled WGS sequence"/>
</dbReference>
<gene>
    <name evidence="10" type="ORF">PXEA_LOCUS24331</name>
</gene>
<evidence type="ECO:0000313" key="11">
    <source>
        <dbReference type="Proteomes" id="UP000784294"/>
    </source>
</evidence>
<dbReference type="AlphaFoldDB" id="A0A3S5B1F9"/>
<dbReference type="EMBL" id="CAAALY010116642">
    <property type="protein sequence ID" value="VEL30891.1"/>
    <property type="molecule type" value="Genomic_DNA"/>
</dbReference>
<reference evidence="10" key="1">
    <citation type="submission" date="2018-11" db="EMBL/GenBank/DDBJ databases">
        <authorList>
            <consortium name="Pathogen Informatics"/>
        </authorList>
    </citation>
    <scope>NUCLEOTIDE SEQUENCE</scope>
</reference>
<dbReference type="GO" id="GO:0005886">
    <property type="term" value="C:plasma membrane"/>
    <property type="evidence" value="ECO:0007669"/>
    <property type="project" value="UniProtKB-SubCell"/>
</dbReference>
<keyword evidence="8" id="KW-0407">Ion channel</keyword>
<evidence type="ECO:0000256" key="3">
    <source>
        <dbReference type="ARBA" id="ARBA00022475"/>
    </source>
</evidence>
<sequence>MNLLKNELNKLYQDKGLDSILGVEDWVDQMNFGYSVLLLLIGSVIVASGNYFFKAIACYLPTEVDGSNFIKYVENFCWVEGTGAFHHNESLPQTRQGWEASMDTRRLGTLSSPFNATK</sequence>
<dbReference type="PANTHER" id="PTHR11893:SF36">
    <property type="entry name" value="INNEXIN-5"/>
    <property type="match status" value="1"/>
</dbReference>
<evidence type="ECO:0000256" key="4">
    <source>
        <dbReference type="ARBA" id="ARBA00022692"/>
    </source>
</evidence>
<evidence type="ECO:0000256" key="5">
    <source>
        <dbReference type="ARBA" id="ARBA00022989"/>
    </source>
</evidence>
<keyword evidence="5 9" id="KW-1133">Transmembrane helix</keyword>
<keyword evidence="6" id="KW-0406">Ion transport</keyword>
<organism evidence="10 11">
    <name type="scientific">Protopolystoma xenopodis</name>
    <dbReference type="NCBI Taxonomy" id="117903"/>
    <lineage>
        <taxon>Eukaryota</taxon>
        <taxon>Metazoa</taxon>
        <taxon>Spiralia</taxon>
        <taxon>Lophotrochozoa</taxon>
        <taxon>Platyhelminthes</taxon>
        <taxon>Monogenea</taxon>
        <taxon>Polyopisthocotylea</taxon>
        <taxon>Polystomatidea</taxon>
        <taxon>Polystomatidae</taxon>
        <taxon>Protopolystoma</taxon>
    </lineage>
</organism>
<evidence type="ECO:0000256" key="1">
    <source>
        <dbReference type="ARBA" id="ARBA00004651"/>
    </source>
</evidence>
<dbReference type="GO" id="GO:0034220">
    <property type="term" value="P:monoatomic ion transmembrane transport"/>
    <property type="evidence" value="ECO:0007669"/>
    <property type="project" value="UniProtKB-KW"/>
</dbReference>
<feature type="transmembrane region" description="Helical" evidence="9">
    <location>
        <begin position="32"/>
        <end position="53"/>
    </location>
</feature>
<keyword evidence="3" id="KW-1003">Cell membrane</keyword>
<dbReference type="PANTHER" id="PTHR11893">
    <property type="entry name" value="INNEXIN"/>
    <property type="match status" value="1"/>
</dbReference>
<dbReference type="Pfam" id="PF00876">
    <property type="entry name" value="Innexin"/>
    <property type="match status" value="1"/>
</dbReference>
<keyword evidence="11" id="KW-1185">Reference proteome</keyword>
<evidence type="ECO:0000256" key="8">
    <source>
        <dbReference type="ARBA" id="ARBA00023303"/>
    </source>
</evidence>
<evidence type="ECO:0008006" key="12">
    <source>
        <dbReference type="Google" id="ProtNLM"/>
    </source>
</evidence>
<proteinExistence type="predicted"/>
<comment type="subcellular location">
    <subcellularLocation>
        <location evidence="1">Cell membrane</location>
        <topology evidence="1">Multi-pass membrane protein</topology>
    </subcellularLocation>
</comment>
<comment type="caution">
    <text evidence="10">The sequence shown here is derived from an EMBL/GenBank/DDBJ whole genome shotgun (WGS) entry which is preliminary data.</text>
</comment>
<keyword evidence="2" id="KW-0813">Transport</keyword>
<protein>
    <recommendedName>
        <fullName evidence="12">Innexin</fullName>
    </recommendedName>
</protein>
<keyword evidence="7 9" id="KW-0472">Membrane</keyword>
<accession>A0A3S5B1F9</accession>
<evidence type="ECO:0000313" key="10">
    <source>
        <dbReference type="EMBL" id="VEL30891.1"/>
    </source>
</evidence>
<name>A0A3S5B1F9_9PLAT</name>
<keyword evidence="4 9" id="KW-0812">Transmembrane</keyword>
<dbReference type="InterPro" id="IPR000990">
    <property type="entry name" value="Innexin"/>
</dbReference>
<evidence type="ECO:0000256" key="2">
    <source>
        <dbReference type="ARBA" id="ARBA00022448"/>
    </source>
</evidence>
<evidence type="ECO:0000256" key="6">
    <source>
        <dbReference type="ARBA" id="ARBA00023065"/>
    </source>
</evidence>